<evidence type="ECO:0000313" key="1">
    <source>
        <dbReference type="EMBL" id="GGE20247.1"/>
    </source>
</evidence>
<keyword evidence="2" id="KW-1185">Reference proteome</keyword>
<reference evidence="1" key="1">
    <citation type="journal article" date="2014" name="Int. J. Syst. Evol. Microbiol.">
        <title>Complete genome sequence of Corynebacterium casei LMG S-19264T (=DSM 44701T), isolated from a smear-ripened cheese.</title>
        <authorList>
            <consortium name="US DOE Joint Genome Institute (JGI-PGF)"/>
            <person name="Walter F."/>
            <person name="Albersmeier A."/>
            <person name="Kalinowski J."/>
            <person name="Ruckert C."/>
        </authorList>
    </citation>
    <scope>NUCLEOTIDE SEQUENCE</scope>
    <source>
        <strain evidence="1">CGMCC 1.15367</strain>
    </source>
</reference>
<organism evidence="1 2">
    <name type="scientific">Aureimonas endophytica</name>
    <dbReference type="NCBI Taxonomy" id="2027858"/>
    <lineage>
        <taxon>Bacteria</taxon>
        <taxon>Pseudomonadati</taxon>
        <taxon>Pseudomonadota</taxon>
        <taxon>Alphaproteobacteria</taxon>
        <taxon>Hyphomicrobiales</taxon>
        <taxon>Aurantimonadaceae</taxon>
        <taxon>Aureimonas</taxon>
    </lineage>
</organism>
<evidence type="ECO:0000313" key="2">
    <source>
        <dbReference type="Proteomes" id="UP000644699"/>
    </source>
</evidence>
<accession>A0A917EAW4</accession>
<name>A0A917EAW4_9HYPH</name>
<gene>
    <name evidence="1" type="ORF">GCM10011390_44370</name>
</gene>
<dbReference type="RefSeq" id="WP_188912431.1">
    <property type="nucleotide sequence ID" value="NZ_BMIQ01000009.1"/>
</dbReference>
<comment type="caution">
    <text evidence="1">The sequence shown here is derived from an EMBL/GenBank/DDBJ whole genome shotgun (WGS) entry which is preliminary data.</text>
</comment>
<reference evidence="1" key="2">
    <citation type="submission" date="2020-09" db="EMBL/GenBank/DDBJ databases">
        <authorList>
            <person name="Sun Q."/>
            <person name="Zhou Y."/>
        </authorList>
    </citation>
    <scope>NUCLEOTIDE SEQUENCE</scope>
    <source>
        <strain evidence="1">CGMCC 1.15367</strain>
    </source>
</reference>
<protein>
    <submittedName>
        <fullName evidence="1">Uncharacterized protein</fullName>
    </submittedName>
</protein>
<dbReference type="Proteomes" id="UP000644699">
    <property type="component" value="Unassembled WGS sequence"/>
</dbReference>
<sequence length="88" mass="9422">MASSPAAEAAFTRTVAETCAAASGLKGAHVSKPVLFDDSLNKVVTLVTGVFPQRALKGAEGRMLCVYDKRTRKVWIDEAKGWSAPDLR</sequence>
<dbReference type="AlphaFoldDB" id="A0A917EAW4"/>
<proteinExistence type="predicted"/>
<dbReference type="EMBL" id="BMIQ01000009">
    <property type="protein sequence ID" value="GGE20247.1"/>
    <property type="molecule type" value="Genomic_DNA"/>
</dbReference>